<sequence length="414" mass="45758">MSIPASNRQDFLAPGVLLSLSTEYTMSATENLAVVRLEQGAPRLWRAGSKTPDTLTEDSAIPENAVFAIAGDAVRLFVRELAPEEARHIAKSLPYLVEEDIADDVDALHFAYQACSDHRYAVACCAESVIDSVQQVFPHCSRLRRWLPEPLLLPWQAGEWTLLFEEDSVLLRIAEYQGTRIEYELLPALLRALPPPESGLIAYGNDRQRALQAIPDELRAMVQWRQGGFGDALLVADIGPATLNLRQGRYAPRLPLQRWWGEWRWVAMAAGAALLLQLGSDLVIGQRLKHENQALRAAIESSYRQANPRGAMVDAEKQLDRQLAEFQSSDVSGAFTPTLAAITSVLAQETGITLANLSFSGRQGQVRVNLLAPDFSAVERLRSAMSQRGYQTTLESSSAAETRVRARLRIEVAS</sequence>
<keyword evidence="6" id="KW-0812">Transmembrane</keyword>
<feature type="domain" description="GspL periplasmic" evidence="12">
    <location>
        <begin position="259"/>
        <end position="410"/>
    </location>
</feature>
<proteinExistence type="inferred from homology"/>
<dbReference type="NCBIfam" id="TIGR01709">
    <property type="entry name" value="typeII_sec_gspL"/>
    <property type="match status" value="1"/>
</dbReference>
<keyword evidence="14" id="KW-1185">Reference proteome</keyword>
<feature type="domain" description="GspL cytoplasmic actin-ATPase-like" evidence="11">
    <location>
        <begin position="72"/>
        <end position="253"/>
    </location>
</feature>
<evidence type="ECO:0000256" key="1">
    <source>
        <dbReference type="ARBA" id="ARBA00004377"/>
    </source>
</evidence>
<dbReference type="GO" id="GO:0015627">
    <property type="term" value="C:type II protein secretion system complex"/>
    <property type="evidence" value="ECO:0007669"/>
    <property type="project" value="InterPro"/>
</dbReference>
<dbReference type="eggNOG" id="COG3297">
    <property type="taxonomic scope" value="Bacteria"/>
</dbReference>
<dbReference type="InterPro" id="IPR025691">
    <property type="entry name" value="GspL_pp_dom"/>
</dbReference>
<keyword evidence="7 10" id="KW-0653">Protein transport</keyword>
<organism evidence="13 14">
    <name type="scientific">Luminiphilus syltensis NOR5-1B</name>
    <dbReference type="NCBI Taxonomy" id="565045"/>
    <lineage>
        <taxon>Bacteria</taxon>
        <taxon>Pseudomonadati</taxon>
        <taxon>Pseudomonadota</taxon>
        <taxon>Gammaproteobacteria</taxon>
        <taxon>Cellvibrionales</taxon>
        <taxon>Halieaceae</taxon>
        <taxon>Luminiphilus</taxon>
    </lineage>
</organism>
<dbReference type="PIRSF" id="PIRSF015761">
    <property type="entry name" value="Protein_L"/>
    <property type="match status" value="1"/>
</dbReference>
<dbReference type="Proteomes" id="UP000004699">
    <property type="component" value="Unassembled WGS sequence"/>
</dbReference>
<keyword evidence="4" id="KW-1003">Cell membrane</keyword>
<evidence type="ECO:0000256" key="6">
    <source>
        <dbReference type="ARBA" id="ARBA00022692"/>
    </source>
</evidence>
<evidence type="ECO:0000256" key="2">
    <source>
        <dbReference type="ARBA" id="ARBA00005318"/>
    </source>
</evidence>
<name>B8KQM0_9GAMM</name>
<keyword evidence="5" id="KW-0997">Cell inner membrane</keyword>
<evidence type="ECO:0000256" key="5">
    <source>
        <dbReference type="ARBA" id="ARBA00022519"/>
    </source>
</evidence>
<dbReference type="InterPro" id="IPR007812">
    <property type="entry name" value="T2SS_protein-GspL"/>
</dbReference>
<reference evidence="14" key="1">
    <citation type="journal article" date="2013" name="BMC Microbiol.">
        <title>Taxonomy and evolution of bacteriochlorophyll a-containing members of the OM60/NOR5 clade of marine gammaproteobacteria: description of Luminiphilus syltensis gen. nov., sp. nov., reclassification of Haliea rubra as Pseudohaliea rubra gen. nov., comb. nov., and emendation of Chromatocurvus halotolerans.</title>
        <authorList>
            <person name="Spring S."/>
            <person name="Riedel T."/>
            <person name="Sproer C."/>
            <person name="Yan S."/>
            <person name="Harder J."/>
            <person name="Fuchs B.M."/>
        </authorList>
    </citation>
    <scope>NUCLEOTIDE SEQUENCE [LARGE SCALE GENOMIC DNA]</scope>
    <source>
        <strain evidence="14">NOR51-B</strain>
    </source>
</reference>
<keyword evidence="9" id="KW-0472">Membrane</keyword>
<dbReference type="InterPro" id="IPR043129">
    <property type="entry name" value="ATPase_NBD"/>
</dbReference>
<dbReference type="GO" id="GO:0015628">
    <property type="term" value="P:protein secretion by the type II secretion system"/>
    <property type="evidence" value="ECO:0007669"/>
    <property type="project" value="InterPro"/>
</dbReference>
<comment type="similarity">
    <text evidence="2 10">Belongs to the GSP L family.</text>
</comment>
<dbReference type="Pfam" id="PF12693">
    <property type="entry name" value="GspL_C"/>
    <property type="match status" value="1"/>
</dbReference>
<comment type="function">
    <text evidence="10">Inner membrane component of the type II secretion system required for the energy-dependent secretion of extracellular factors such as proteases and toxins from the periplasm.</text>
</comment>
<keyword evidence="3 10" id="KW-0813">Transport</keyword>
<evidence type="ECO:0000256" key="8">
    <source>
        <dbReference type="ARBA" id="ARBA00022989"/>
    </source>
</evidence>
<protein>
    <recommendedName>
        <fullName evidence="10">Type II secretion system protein L</fullName>
        <shortName evidence="10">T2SS protein L</shortName>
    </recommendedName>
</protein>
<dbReference type="InterPro" id="IPR024230">
    <property type="entry name" value="GspL_cyto_dom"/>
</dbReference>
<dbReference type="GO" id="GO:0009276">
    <property type="term" value="C:Gram-negative-bacterium-type cell wall"/>
    <property type="evidence" value="ECO:0007669"/>
    <property type="project" value="InterPro"/>
</dbReference>
<accession>B8KQM0</accession>
<dbReference type="SUPFAM" id="SSF53067">
    <property type="entry name" value="Actin-like ATPase domain"/>
    <property type="match status" value="1"/>
</dbReference>
<gene>
    <name evidence="13" type="ORF">NOR51B_2737</name>
</gene>
<keyword evidence="8" id="KW-1133">Transmembrane helix</keyword>
<evidence type="ECO:0000256" key="4">
    <source>
        <dbReference type="ARBA" id="ARBA00022475"/>
    </source>
</evidence>
<dbReference type="GO" id="GO:0005886">
    <property type="term" value="C:plasma membrane"/>
    <property type="evidence" value="ECO:0007669"/>
    <property type="project" value="UniProtKB-SubCell"/>
</dbReference>
<dbReference type="Pfam" id="PF05134">
    <property type="entry name" value="T2SSL"/>
    <property type="match status" value="1"/>
</dbReference>
<dbReference type="STRING" id="565045.NOR51B_2737"/>
<dbReference type="EMBL" id="DS999411">
    <property type="protein sequence ID" value="EED36784.1"/>
    <property type="molecule type" value="Genomic_DNA"/>
</dbReference>
<evidence type="ECO:0000256" key="7">
    <source>
        <dbReference type="ARBA" id="ARBA00022927"/>
    </source>
</evidence>
<dbReference type="CDD" id="cd24017">
    <property type="entry name" value="ASKHA_T2SSL_N"/>
    <property type="match status" value="1"/>
</dbReference>
<dbReference type="HOGENOM" id="CLU_041016_2_0_6"/>
<evidence type="ECO:0000259" key="11">
    <source>
        <dbReference type="Pfam" id="PF05134"/>
    </source>
</evidence>
<dbReference type="Gene3D" id="3.30.420.380">
    <property type="match status" value="1"/>
</dbReference>
<evidence type="ECO:0000256" key="9">
    <source>
        <dbReference type="ARBA" id="ARBA00023136"/>
    </source>
</evidence>
<evidence type="ECO:0000313" key="13">
    <source>
        <dbReference type="EMBL" id="EED36784.1"/>
    </source>
</evidence>
<evidence type="ECO:0000313" key="14">
    <source>
        <dbReference type="Proteomes" id="UP000004699"/>
    </source>
</evidence>
<dbReference type="Gene3D" id="3.30.1360.100">
    <property type="entry name" value="General secretion pathway protein M, EpsM"/>
    <property type="match status" value="1"/>
</dbReference>
<evidence type="ECO:0000256" key="3">
    <source>
        <dbReference type="ARBA" id="ARBA00022448"/>
    </source>
</evidence>
<evidence type="ECO:0000259" key="12">
    <source>
        <dbReference type="Pfam" id="PF12693"/>
    </source>
</evidence>
<evidence type="ECO:0000256" key="10">
    <source>
        <dbReference type="PIRNR" id="PIRNR015761"/>
    </source>
</evidence>
<dbReference type="AlphaFoldDB" id="B8KQM0"/>
<comment type="subcellular location">
    <subcellularLocation>
        <location evidence="1">Cell inner membrane</location>
        <topology evidence="1">Single-pass membrane protein</topology>
    </subcellularLocation>
</comment>